<protein>
    <submittedName>
        <fullName evidence="3">Uncharacterized protein</fullName>
    </submittedName>
</protein>
<dbReference type="OrthoDB" id="4884755at2759"/>
<keyword evidence="1" id="KW-0677">Repeat</keyword>
<evidence type="ECO:0000313" key="3">
    <source>
        <dbReference type="EMBL" id="KOO29496.1"/>
    </source>
</evidence>
<dbReference type="SMART" id="SM00248">
    <property type="entry name" value="ANK"/>
    <property type="match status" value="2"/>
</dbReference>
<dbReference type="AlphaFoldDB" id="A0A0M0JSA9"/>
<sequence>MYRKTLYIKVISPLYVKVVHPALTFIAASSWFKGLVPPPPPLEVKIGPLAFAQEELKDVELEKASAAAQANSDYSKVGKLGREALRERIAPLSAEERSMLAAETAELSMAEQGEIQARAEAAVASSGTPEAALLAAVSRSASALEVRALLQRGANPDAAFLDKSALAVASRNCSAAVVKVLIDGGATLDMKDVWGWTPLMHAIDAHTGSSSREPVLMLLLDAGASVDVWGKDLKGPLDMMEAREEQIKKAREQEASIGKQTSSHLTAPGAANPVVDSRACEARRLSVNQPRRLTNIMRQKSGGGSGCRRSLDSETPNFCVAGHQYVSSSPVPPRFSAVANASERV</sequence>
<dbReference type="PANTHER" id="PTHR24189:SF50">
    <property type="entry name" value="ANKYRIN REPEAT AND SOCS BOX PROTEIN 2"/>
    <property type="match status" value="1"/>
</dbReference>
<organism evidence="3 4">
    <name type="scientific">Chrysochromulina tobinii</name>
    <dbReference type="NCBI Taxonomy" id="1460289"/>
    <lineage>
        <taxon>Eukaryota</taxon>
        <taxon>Haptista</taxon>
        <taxon>Haptophyta</taxon>
        <taxon>Prymnesiophyceae</taxon>
        <taxon>Prymnesiales</taxon>
        <taxon>Chrysochromulinaceae</taxon>
        <taxon>Chrysochromulina</taxon>
    </lineage>
</organism>
<proteinExistence type="predicted"/>
<evidence type="ECO:0000256" key="2">
    <source>
        <dbReference type="ARBA" id="ARBA00023043"/>
    </source>
</evidence>
<comment type="caution">
    <text evidence="3">The sequence shown here is derived from an EMBL/GenBank/DDBJ whole genome shotgun (WGS) entry which is preliminary data.</text>
</comment>
<evidence type="ECO:0000313" key="4">
    <source>
        <dbReference type="Proteomes" id="UP000037460"/>
    </source>
</evidence>
<dbReference type="SUPFAM" id="SSF48403">
    <property type="entry name" value="Ankyrin repeat"/>
    <property type="match status" value="1"/>
</dbReference>
<dbReference type="PANTHER" id="PTHR24189">
    <property type="entry name" value="MYOTROPHIN"/>
    <property type="match status" value="1"/>
</dbReference>
<dbReference type="InterPro" id="IPR002110">
    <property type="entry name" value="Ankyrin_rpt"/>
</dbReference>
<dbReference type="Proteomes" id="UP000037460">
    <property type="component" value="Unassembled WGS sequence"/>
</dbReference>
<keyword evidence="2" id="KW-0040">ANK repeat</keyword>
<dbReference type="InterPro" id="IPR036770">
    <property type="entry name" value="Ankyrin_rpt-contain_sf"/>
</dbReference>
<name>A0A0M0JSA9_9EUKA</name>
<accession>A0A0M0JSA9</accession>
<evidence type="ECO:0000256" key="1">
    <source>
        <dbReference type="ARBA" id="ARBA00022737"/>
    </source>
</evidence>
<dbReference type="InterPro" id="IPR050745">
    <property type="entry name" value="Multifunctional_regulatory"/>
</dbReference>
<dbReference type="EMBL" id="JWZX01002407">
    <property type="protein sequence ID" value="KOO29496.1"/>
    <property type="molecule type" value="Genomic_DNA"/>
</dbReference>
<gene>
    <name evidence="3" type="ORF">Ctob_009018</name>
</gene>
<reference evidence="4" key="1">
    <citation type="journal article" date="2015" name="PLoS Genet.">
        <title>Genome Sequence and Transcriptome Analyses of Chrysochromulina tobin: Metabolic Tools for Enhanced Algal Fitness in the Prominent Order Prymnesiales (Haptophyceae).</title>
        <authorList>
            <person name="Hovde B.T."/>
            <person name="Deodato C.R."/>
            <person name="Hunsperger H.M."/>
            <person name="Ryken S.A."/>
            <person name="Yost W."/>
            <person name="Jha R.K."/>
            <person name="Patterson J."/>
            <person name="Monnat R.J. Jr."/>
            <person name="Barlow S.B."/>
            <person name="Starkenburg S.R."/>
            <person name="Cattolico R.A."/>
        </authorList>
    </citation>
    <scope>NUCLEOTIDE SEQUENCE</scope>
    <source>
        <strain evidence="4">CCMP291</strain>
    </source>
</reference>
<dbReference type="Pfam" id="PF12796">
    <property type="entry name" value="Ank_2"/>
    <property type="match status" value="1"/>
</dbReference>
<dbReference type="Gene3D" id="1.25.40.20">
    <property type="entry name" value="Ankyrin repeat-containing domain"/>
    <property type="match status" value="1"/>
</dbReference>
<keyword evidence="4" id="KW-1185">Reference proteome</keyword>